<dbReference type="OrthoDB" id="3942944at2759"/>
<feature type="compositionally biased region" description="Basic and acidic residues" evidence="1">
    <location>
        <begin position="245"/>
        <end position="257"/>
    </location>
</feature>
<comment type="caution">
    <text evidence="2">The sequence shown here is derived from an EMBL/GenBank/DDBJ whole genome shotgun (WGS) entry which is preliminary data.</text>
</comment>
<dbReference type="AlphaFoldDB" id="A0A9P8ENK4"/>
<dbReference type="Proteomes" id="UP000779574">
    <property type="component" value="Unassembled WGS sequence"/>
</dbReference>
<evidence type="ECO:0000313" key="2">
    <source>
        <dbReference type="EMBL" id="KAG9694069.1"/>
    </source>
</evidence>
<name>A0A9P8ENK4_AURME</name>
<dbReference type="EMBL" id="JAHFXF010000173">
    <property type="protein sequence ID" value="KAG9694069.1"/>
    <property type="molecule type" value="Genomic_DNA"/>
</dbReference>
<gene>
    <name evidence="2" type="ORF">KCU76_g5518</name>
</gene>
<sequence length="359" mass="41447">MSKSSTEYYKRVCEEHESTPTAAELREIRDAVGVPATCKTVLSHFQYGLLYFLQRRSVVFEKKTLLVGWARQADGSEQEIWFKPGPKSMVSSECGAPRGSKCSIDRQSRLCDKWHPSLEVICKPWSENHSEGRRMLYAYFTAVIRYIQVTPGPPSIERTITNRTKLSVSVYPRVEKGTPSRNKTMAYSSVPAWTQEHYVHTRRQEEEMSYVHNKSFDSNQNKSADRDQRQRLQATKTVESTEPNHLNDESHEEDHTTSSRFSLTETASIIDLTASDSEESLRCEPDMVPHLPPANHVDRHPIPLAKQKLLDKLQSRKAHEIEDMLVKRAGLIPDWIEKTMREEMERKMARDLEAIENWL</sequence>
<feature type="compositionally biased region" description="Polar residues" evidence="1">
    <location>
        <begin position="231"/>
        <end position="244"/>
    </location>
</feature>
<proteinExistence type="predicted"/>
<feature type="non-terminal residue" evidence="2">
    <location>
        <position position="359"/>
    </location>
</feature>
<organism evidence="2 3">
    <name type="scientific">Aureobasidium melanogenum</name>
    <name type="common">Aureobasidium pullulans var. melanogenum</name>
    <dbReference type="NCBI Taxonomy" id="46634"/>
    <lineage>
        <taxon>Eukaryota</taxon>
        <taxon>Fungi</taxon>
        <taxon>Dikarya</taxon>
        <taxon>Ascomycota</taxon>
        <taxon>Pezizomycotina</taxon>
        <taxon>Dothideomycetes</taxon>
        <taxon>Dothideomycetidae</taxon>
        <taxon>Dothideales</taxon>
        <taxon>Saccotheciaceae</taxon>
        <taxon>Aureobasidium</taxon>
    </lineage>
</organism>
<feature type="region of interest" description="Disordered" evidence="1">
    <location>
        <begin position="215"/>
        <end position="263"/>
    </location>
</feature>
<evidence type="ECO:0000256" key="1">
    <source>
        <dbReference type="SAM" id="MobiDB-lite"/>
    </source>
</evidence>
<accession>A0A9P8ENK4</accession>
<protein>
    <submittedName>
        <fullName evidence="2">Uncharacterized protein</fullName>
    </submittedName>
</protein>
<evidence type="ECO:0000313" key="3">
    <source>
        <dbReference type="Proteomes" id="UP000779574"/>
    </source>
</evidence>
<reference evidence="2" key="1">
    <citation type="journal article" date="2021" name="J Fungi (Basel)">
        <title>Virulence traits and population genomics of the black yeast Aureobasidium melanogenum.</title>
        <authorList>
            <person name="Cernosa A."/>
            <person name="Sun X."/>
            <person name="Gostincar C."/>
            <person name="Fang C."/>
            <person name="Gunde-Cimerman N."/>
            <person name="Song Z."/>
        </authorList>
    </citation>
    <scope>NUCLEOTIDE SEQUENCE</scope>
    <source>
        <strain evidence="2">EXF-9911</strain>
    </source>
</reference>
<reference evidence="2" key="2">
    <citation type="submission" date="2021-08" db="EMBL/GenBank/DDBJ databases">
        <authorList>
            <person name="Gostincar C."/>
            <person name="Sun X."/>
            <person name="Song Z."/>
            <person name="Gunde-Cimerman N."/>
        </authorList>
    </citation>
    <scope>NUCLEOTIDE SEQUENCE</scope>
    <source>
        <strain evidence="2">EXF-9911</strain>
    </source>
</reference>